<dbReference type="PANTHER" id="PTHR39069:SF1">
    <property type="entry name" value="ECDYSONE-INDUCIBLE GENE E1, ISOFORM A"/>
    <property type="match status" value="1"/>
</dbReference>
<keyword evidence="1 2" id="KW-1015">Disulfide bond</keyword>
<dbReference type="Gene3D" id="4.10.400.10">
    <property type="entry name" value="Low-density Lipoprotein Receptor"/>
    <property type="match status" value="3"/>
</dbReference>
<accession>A0AAN9VD94</accession>
<dbReference type="SUPFAM" id="SSF57424">
    <property type="entry name" value="LDL receptor-like module"/>
    <property type="match status" value="4"/>
</dbReference>
<keyword evidence="4" id="KW-1185">Reference proteome</keyword>
<evidence type="ECO:0000313" key="3">
    <source>
        <dbReference type="EMBL" id="KAK7794928.1"/>
    </source>
</evidence>
<dbReference type="PANTHER" id="PTHR39069">
    <property type="entry name" value="ECDYSONE-INDUCIBLE GENE E1, ISOFORM A"/>
    <property type="match status" value="1"/>
</dbReference>
<reference evidence="3 4" key="1">
    <citation type="submission" date="2024-03" db="EMBL/GenBank/DDBJ databases">
        <title>The genome assembly and annotation of the cricket Gryllus longicercus Weissman &amp; Gray.</title>
        <authorList>
            <person name="Szrajer S."/>
            <person name="Gray D."/>
            <person name="Ylla G."/>
        </authorList>
    </citation>
    <scope>NUCLEOTIDE SEQUENCE [LARGE SCALE GENOMIC DNA]</scope>
    <source>
        <strain evidence="3">DAG 2021-001</strain>
        <tissue evidence="3">Whole body minus gut</tissue>
    </source>
</reference>
<dbReference type="InterPro" id="IPR036055">
    <property type="entry name" value="LDL_receptor-like_sf"/>
</dbReference>
<feature type="disulfide bond" evidence="2">
    <location>
        <begin position="225"/>
        <end position="240"/>
    </location>
</feature>
<dbReference type="PROSITE" id="PS01209">
    <property type="entry name" value="LDLRA_1"/>
    <property type="match status" value="2"/>
</dbReference>
<protein>
    <recommendedName>
        <fullName evidence="5">Low-density lipoprotein receptor</fullName>
    </recommendedName>
</protein>
<evidence type="ECO:0000256" key="2">
    <source>
        <dbReference type="PROSITE-ProRule" id="PRU00124"/>
    </source>
</evidence>
<feature type="disulfide bond" evidence="2">
    <location>
        <begin position="168"/>
        <end position="186"/>
    </location>
</feature>
<dbReference type="CDD" id="cd00112">
    <property type="entry name" value="LDLa"/>
    <property type="match status" value="3"/>
</dbReference>
<dbReference type="InterPro" id="IPR023415">
    <property type="entry name" value="LDLR_class-A_CS"/>
</dbReference>
<proteinExistence type="predicted"/>
<comment type="caution">
    <text evidence="2">Lacks conserved residue(s) required for the propagation of feature annotation.</text>
</comment>
<dbReference type="AlphaFoldDB" id="A0AAN9VD94"/>
<feature type="disulfide bond" evidence="2">
    <location>
        <begin position="140"/>
        <end position="155"/>
    </location>
</feature>
<evidence type="ECO:0008006" key="5">
    <source>
        <dbReference type="Google" id="ProtNLM"/>
    </source>
</evidence>
<dbReference type="EMBL" id="JAZDUA010000310">
    <property type="protein sequence ID" value="KAK7794928.1"/>
    <property type="molecule type" value="Genomic_DNA"/>
</dbReference>
<organism evidence="3 4">
    <name type="scientific">Gryllus longicercus</name>
    <dbReference type="NCBI Taxonomy" id="2509291"/>
    <lineage>
        <taxon>Eukaryota</taxon>
        <taxon>Metazoa</taxon>
        <taxon>Ecdysozoa</taxon>
        <taxon>Arthropoda</taxon>
        <taxon>Hexapoda</taxon>
        <taxon>Insecta</taxon>
        <taxon>Pterygota</taxon>
        <taxon>Neoptera</taxon>
        <taxon>Polyneoptera</taxon>
        <taxon>Orthoptera</taxon>
        <taxon>Ensifera</taxon>
        <taxon>Gryllidea</taxon>
        <taxon>Grylloidea</taxon>
        <taxon>Gryllidae</taxon>
        <taxon>Gryllinae</taxon>
        <taxon>Gryllus</taxon>
    </lineage>
</organism>
<gene>
    <name evidence="3" type="ORF">R5R35_005899</name>
</gene>
<dbReference type="InterPro" id="IPR002172">
    <property type="entry name" value="LDrepeatLR_classA_rpt"/>
</dbReference>
<dbReference type="Pfam" id="PF00057">
    <property type="entry name" value="Ldl_recept_a"/>
    <property type="match status" value="3"/>
</dbReference>
<dbReference type="PROSITE" id="PS50068">
    <property type="entry name" value="LDLRA_2"/>
    <property type="match status" value="4"/>
</dbReference>
<dbReference type="PRINTS" id="PR00261">
    <property type="entry name" value="LDLRECEPTOR"/>
</dbReference>
<feature type="disulfide bond" evidence="2">
    <location>
        <begin position="213"/>
        <end position="231"/>
    </location>
</feature>
<feature type="disulfide bond" evidence="2">
    <location>
        <begin position="161"/>
        <end position="173"/>
    </location>
</feature>
<name>A0AAN9VD94_9ORTH</name>
<evidence type="ECO:0000256" key="1">
    <source>
        <dbReference type="ARBA" id="ARBA00023157"/>
    </source>
</evidence>
<evidence type="ECO:0000313" key="4">
    <source>
        <dbReference type="Proteomes" id="UP001378592"/>
    </source>
</evidence>
<comment type="caution">
    <text evidence="3">The sequence shown here is derived from an EMBL/GenBank/DDBJ whole genome shotgun (WGS) entry which is preliminary data.</text>
</comment>
<dbReference type="SMART" id="SM00192">
    <property type="entry name" value="LDLa"/>
    <property type="match status" value="4"/>
</dbReference>
<dbReference type="Proteomes" id="UP001378592">
    <property type="component" value="Unassembled WGS sequence"/>
</dbReference>
<sequence length="249" mass="26176">MFSWYRYGIESPVRRAEEAAEAEAEAAAAAAAVAAPVTLGHMCTRDAECAAADSHSRCVGGVCDCALANSTCSAQRTGCHPGTFQCVSTGACISWYFVCDGRRDCADGSDERCRAPRCPPLAFRCGSGAGARCVSRAARCDGERDCPGGEDEAGCVGRTRCPEHTFRCLDGTCLPEYEYCNAVVSCPDASDEPRAACKARGRRPPGALCPLRCDNGRCRSTAVACSGRDGCGDLSDEARCNVCRCPAVH</sequence>